<keyword evidence="3" id="KW-1185">Reference proteome</keyword>
<evidence type="ECO:0000313" key="2">
    <source>
        <dbReference type="EMBL" id="GGO95748.1"/>
    </source>
</evidence>
<accession>A0A917ZV83</accession>
<name>A0A917ZV83_9ACTN</name>
<organism evidence="2 3">
    <name type="scientific">Wenjunlia tyrosinilytica</name>
    <dbReference type="NCBI Taxonomy" id="1544741"/>
    <lineage>
        <taxon>Bacteria</taxon>
        <taxon>Bacillati</taxon>
        <taxon>Actinomycetota</taxon>
        <taxon>Actinomycetes</taxon>
        <taxon>Kitasatosporales</taxon>
        <taxon>Streptomycetaceae</taxon>
        <taxon>Wenjunlia</taxon>
    </lineage>
</organism>
<dbReference type="RefSeq" id="WP_189134378.1">
    <property type="nucleotide sequence ID" value="NZ_BMMS01000026.1"/>
</dbReference>
<reference evidence="2" key="1">
    <citation type="journal article" date="2014" name="Int. J. Syst. Evol. Microbiol.">
        <title>Complete genome sequence of Corynebacterium casei LMG S-19264T (=DSM 44701T), isolated from a smear-ripened cheese.</title>
        <authorList>
            <consortium name="US DOE Joint Genome Institute (JGI-PGF)"/>
            <person name="Walter F."/>
            <person name="Albersmeier A."/>
            <person name="Kalinowski J."/>
            <person name="Ruckert C."/>
        </authorList>
    </citation>
    <scope>NUCLEOTIDE SEQUENCE</scope>
    <source>
        <strain evidence="2">CGMCC 4.7201</strain>
    </source>
</reference>
<dbReference type="Proteomes" id="UP000641932">
    <property type="component" value="Unassembled WGS sequence"/>
</dbReference>
<proteinExistence type="predicted"/>
<dbReference type="AlphaFoldDB" id="A0A917ZV83"/>
<evidence type="ECO:0000256" key="1">
    <source>
        <dbReference type="SAM" id="MobiDB-lite"/>
    </source>
</evidence>
<feature type="region of interest" description="Disordered" evidence="1">
    <location>
        <begin position="16"/>
        <end position="39"/>
    </location>
</feature>
<comment type="caution">
    <text evidence="2">The sequence shown here is derived from an EMBL/GenBank/DDBJ whole genome shotgun (WGS) entry which is preliminary data.</text>
</comment>
<protein>
    <submittedName>
        <fullName evidence="2">Uncharacterized protein</fullName>
    </submittedName>
</protein>
<sequence>MRLNVQSTPHVGAEIWVRGPVAPRPPVPDTVRPGRPTPQVTSLSAATAAESAPVAPDERVEPVAPVASVAPKSDGIAVSWVTAHGGAGASTLAAALGGADLGGRWPDVARGEPARVVLVARTHAAGMEAASRLLGDLRTGRTPAGLDLLALALVADAPGRLPRQLARRIKVLRSAARVHTVPWIPSWRLGGSVGSLPREVAALAALVGTGTDDPEGA</sequence>
<dbReference type="EMBL" id="BMMS01000026">
    <property type="protein sequence ID" value="GGO95748.1"/>
    <property type="molecule type" value="Genomic_DNA"/>
</dbReference>
<evidence type="ECO:0000313" key="3">
    <source>
        <dbReference type="Proteomes" id="UP000641932"/>
    </source>
</evidence>
<gene>
    <name evidence="2" type="ORF">GCM10012280_53660</name>
</gene>
<dbReference type="InterPro" id="IPR046609">
    <property type="entry name" value="DUF6668"/>
</dbReference>
<dbReference type="Pfam" id="PF20373">
    <property type="entry name" value="DUF6668"/>
    <property type="match status" value="1"/>
</dbReference>
<reference evidence="2" key="2">
    <citation type="submission" date="2020-09" db="EMBL/GenBank/DDBJ databases">
        <authorList>
            <person name="Sun Q."/>
            <person name="Zhou Y."/>
        </authorList>
    </citation>
    <scope>NUCLEOTIDE SEQUENCE</scope>
    <source>
        <strain evidence="2">CGMCC 4.7201</strain>
    </source>
</reference>
<feature type="compositionally biased region" description="Low complexity" evidence="1">
    <location>
        <begin position="29"/>
        <end position="39"/>
    </location>
</feature>